<keyword evidence="6 10" id="KW-0732">Signal</keyword>
<dbReference type="GO" id="GO:0046355">
    <property type="term" value="P:mannan catabolic process"/>
    <property type="evidence" value="ECO:0007669"/>
    <property type="project" value="UniProtKB-ARBA"/>
</dbReference>
<comment type="similarity">
    <text evidence="3 9">Belongs to the glycosyl hydrolase 5 (cellulase A) family.</text>
</comment>
<evidence type="ECO:0000256" key="1">
    <source>
        <dbReference type="ARBA" id="ARBA00001678"/>
    </source>
</evidence>
<sequence length="362" mass="39550">MKFSTLLTGAFLGLTPFTTYAANSFSASNLYYAAGLKEEQQTTLFEGLQSAGVKVLRVWLDGQSQGQKGTDIDPFPSLQGDSPTAWDDTVLNRLDKFMVKAHDYGIKLLISVHSYNALEGNSDFYGKWYGKGDFYTNSDAISHFKDRIAHVLAHVNPANGKTWAQSPEYIFAFEAQNEAMHPQGNAKALQSWQCTMAESLKSALAGSTDILVTTGGGAYLANSLLDGYFNCAALDVLAIHAYGIGDFATEKLKLFVDRAIAANKKLIMQEWGACYTSASNNNCNGGSPISTSARDANIKQWAAQIDAAGIPWFYWQILPNADPHHDWDYEVGIDDNNWEVLKEAGLAAGQAESAFDFSGWLL</sequence>
<organism evidence="12 13">
    <name type="scientific">Didymella exigua CBS 183.55</name>
    <dbReference type="NCBI Taxonomy" id="1150837"/>
    <lineage>
        <taxon>Eukaryota</taxon>
        <taxon>Fungi</taxon>
        <taxon>Dikarya</taxon>
        <taxon>Ascomycota</taxon>
        <taxon>Pezizomycotina</taxon>
        <taxon>Dothideomycetes</taxon>
        <taxon>Pleosporomycetidae</taxon>
        <taxon>Pleosporales</taxon>
        <taxon>Pleosporineae</taxon>
        <taxon>Didymellaceae</taxon>
        <taxon>Didymella</taxon>
    </lineage>
</organism>
<dbReference type="GO" id="GO:0005576">
    <property type="term" value="C:extracellular region"/>
    <property type="evidence" value="ECO:0007669"/>
    <property type="project" value="UniProtKB-SubCell"/>
</dbReference>
<dbReference type="InterPro" id="IPR001547">
    <property type="entry name" value="Glyco_hydro_5"/>
</dbReference>
<evidence type="ECO:0000256" key="9">
    <source>
        <dbReference type="RuleBase" id="RU361153"/>
    </source>
</evidence>
<feature type="domain" description="Glycoside hydrolase family 5" evidence="11">
    <location>
        <begin position="38"/>
        <end position="318"/>
    </location>
</feature>
<dbReference type="SUPFAM" id="SSF51445">
    <property type="entry name" value="(Trans)glycosidases"/>
    <property type="match status" value="1"/>
</dbReference>
<keyword evidence="8 9" id="KW-0326">Glycosidase</keyword>
<dbReference type="PANTHER" id="PTHR31451:SF39">
    <property type="entry name" value="MANNAN ENDO-1,4-BETA-MANNOSIDASE 1"/>
    <property type="match status" value="1"/>
</dbReference>
<evidence type="ECO:0000256" key="10">
    <source>
        <dbReference type="SAM" id="SignalP"/>
    </source>
</evidence>
<evidence type="ECO:0000256" key="5">
    <source>
        <dbReference type="ARBA" id="ARBA00022525"/>
    </source>
</evidence>
<evidence type="ECO:0000313" key="12">
    <source>
        <dbReference type="EMBL" id="KAF1930464.1"/>
    </source>
</evidence>
<evidence type="ECO:0000256" key="7">
    <source>
        <dbReference type="ARBA" id="ARBA00022801"/>
    </source>
</evidence>
<accession>A0A6A5RTI2</accession>
<dbReference type="EC" id="3.2.1.78" evidence="4"/>
<dbReference type="Proteomes" id="UP000800082">
    <property type="component" value="Unassembled WGS sequence"/>
</dbReference>
<dbReference type="RefSeq" id="XP_033450712.1">
    <property type="nucleotide sequence ID" value="XM_033591897.1"/>
</dbReference>
<dbReference type="PANTHER" id="PTHR31451">
    <property type="match status" value="1"/>
</dbReference>
<dbReference type="GeneID" id="54349565"/>
<evidence type="ECO:0000313" key="13">
    <source>
        <dbReference type="Proteomes" id="UP000800082"/>
    </source>
</evidence>
<dbReference type="AlphaFoldDB" id="A0A6A5RTI2"/>
<evidence type="ECO:0000259" key="11">
    <source>
        <dbReference type="Pfam" id="PF00150"/>
    </source>
</evidence>
<keyword evidence="13" id="KW-1185">Reference proteome</keyword>
<proteinExistence type="inferred from homology"/>
<dbReference type="GO" id="GO:0016985">
    <property type="term" value="F:mannan endo-1,4-beta-mannosidase activity"/>
    <property type="evidence" value="ECO:0007669"/>
    <property type="project" value="UniProtKB-EC"/>
</dbReference>
<evidence type="ECO:0000256" key="8">
    <source>
        <dbReference type="ARBA" id="ARBA00023295"/>
    </source>
</evidence>
<keyword evidence="7 9" id="KW-0378">Hydrolase</keyword>
<feature type="chain" id="PRO_5025634503" description="mannan endo-1,4-beta-mannosidase" evidence="10">
    <location>
        <begin position="22"/>
        <end position="362"/>
    </location>
</feature>
<reference evidence="12" key="1">
    <citation type="journal article" date="2020" name="Stud. Mycol.">
        <title>101 Dothideomycetes genomes: a test case for predicting lifestyles and emergence of pathogens.</title>
        <authorList>
            <person name="Haridas S."/>
            <person name="Albert R."/>
            <person name="Binder M."/>
            <person name="Bloem J."/>
            <person name="Labutti K."/>
            <person name="Salamov A."/>
            <person name="Andreopoulos B."/>
            <person name="Baker S."/>
            <person name="Barry K."/>
            <person name="Bills G."/>
            <person name="Bluhm B."/>
            <person name="Cannon C."/>
            <person name="Castanera R."/>
            <person name="Culley D."/>
            <person name="Daum C."/>
            <person name="Ezra D."/>
            <person name="Gonzalez J."/>
            <person name="Henrissat B."/>
            <person name="Kuo A."/>
            <person name="Liang C."/>
            <person name="Lipzen A."/>
            <person name="Lutzoni F."/>
            <person name="Magnuson J."/>
            <person name="Mondo S."/>
            <person name="Nolan M."/>
            <person name="Ohm R."/>
            <person name="Pangilinan J."/>
            <person name="Park H.-J."/>
            <person name="Ramirez L."/>
            <person name="Alfaro M."/>
            <person name="Sun H."/>
            <person name="Tritt A."/>
            <person name="Yoshinaga Y."/>
            <person name="Zwiers L.-H."/>
            <person name="Turgeon B."/>
            <person name="Goodwin S."/>
            <person name="Spatafora J."/>
            <person name="Crous P."/>
            <person name="Grigoriev I."/>
        </authorList>
    </citation>
    <scope>NUCLEOTIDE SEQUENCE</scope>
    <source>
        <strain evidence="12">CBS 183.55</strain>
    </source>
</reference>
<evidence type="ECO:0000256" key="6">
    <source>
        <dbReference type="ARBA" id="ARBA00022729"/>
    </source>
</evidence>
<keyword evidence="5" id="KW-0964">Secreted</keyword>
<comment type="subcellular location">
    <subcellularLocation>
        <location evidence="2">Secreted</location>
    </subcellularLocation>
</comment>
<protein>
    <recommendedName>
        <fullName evidence="4">mannan endo-1,4-beta-mannosidase</fullName>
        <ecNumber evidence="4">3.2.1.78</ecNumber>
    </recommendedName>
</protein>
<comment type="catalytic activity">
    <reaction evidence="1">
        <text>Random hydrolysis of (1-&gt;4)-beta-D-mannosidic linkages in mannans, galactomannans and glucomannans.</text>
        <dbReference type="EC" id="3.2.1.78"/>
    </reaction>
</comment>
<dbReference type="OrthoDB" id="428177at2759"/>
<evidence type="ECO:0000256" key="2">
    <source>
        <dbReference type="ARBA" id="ARBA00004613"/>
    </source>
</evidence>
<gene>
    <name evidence="12" type="ORF">M421DRAFT_418779</name>
</gene>
<name>A0A6A5RTI2_9PLEO</name>
<evidence type="ECO:0000256" key="4">
    <source>
        <dbReference type="ARBA" id="ARBA00012706"/>
    </source>
</evidence>
<dbReference type="InterPro" id="IPR045053">
    <property type="entry name" value="MAN-like"/>
</dbReference>
<feature type="signal peptide" evidence="10">
    <location>
        <begin position="1"/>
        <end position="21"/>
    </location>
</feature>
<evidence type="ECO:0000256" key="3">
    <source>
        <dbReference type="ARBA" id="ARBA00005641"/>
    </source>
</evidence>
<dbReference type="InterPro" id="IPR017853">
    <property type="entry name" value="GH"/>
</dbReference>
<dbReference type="EMBL" id="ML978963">
    <property type="protein sequence ID" value="KAF1930464.1"/>
    <property type="molecule type" value="Genomic_DNA"/>
</dbReference>
<dbReference type="Pfam" id="PF00150">
    <property type="entry name" value="Cellulase"/>
    <property type="match status" value="1"/>
</dbReference>
<dbReference type="Gene3D" id="3.20.20.80">
    <property type="entry name" value="Glycosidases"/>
    <property type="match status" value="1"/>
</dbReference>